<evidence type="ECO:0000313" key="4">
    <source>
        <dbReference type="Proteomes" id="UP000186955"/>
    </source>
</evidence>
<dbReference type="Proteomes" id="UP000186955">
    <property type="component" value="Unassembled WGS sequence"/>
</dbReference>
<name>A0A1Q5UEZ4_9EURO</name>
<dbReference type="PANTHER" id="PTHR10758:SF1">
    <property type="entry name" value="COP9 SIGNALOSOME COMPLEX SUBUNIT 3"/>
    <property type="match status" value="1"/>
</dbReference>
<dbReference type="GO" id="GO:0006511">
    <property type="term" value="P:ubiquitin-dependent protein catabolic process"/>
    <property type="evidence" value="ECO:0007669"/>
    <property type="project" value="TreeGrafter"/>
</dbReference>
<dbReference type="EMBL" id="MNBE01000308">
    <property type="protein sequence ID" value="OKP11050.1"/>
    <property type="molecule type" value="Genomic_DNA"/>
</dbReference>
<sequence>MVRDAMLRLDPSCAVFTSTHLLFVRLCLRARAYTYALPVLDKYVCHFPTSTSHPASKSSVLPCAAHDSSLSFITETSGISAKLTYKDYLQYFLCGGMVYMALKQWSKAARFLGIVISMPTVGPISMIMVEAYKKWILVSLLEKGKLSSPSNLISPNVVKVYHSLAKPYVNLAHSFQRGDLKHLEAEVDAARDIWCTDNNMGLVSQVLGAYSKHTVLGIKQTFAALTVKELADQASPVRMSDEATESVIASLIMSGAVKATLVQHSSQNSSTMLRFSEAHSLTQLSDESKTQTCLAWERQSLGTLMGHLDEISHHMELSDEFVDGMQKGQVWSNTGDVNPGIGEDTALEIDEDLMGLANAFLESMGL</sequence>
<dbReference type="AlphaFoldDB" id="A0A1Q5UEZ4"/>
<keyword evidence="4" id="KW-1185">Reference proteome</keyword>
<feature type="domain" description="COP9 signalosome complex subunit 3 N-terminal helical repeats" evidence="2">
    <location>
        <begin position="3"/>
        <end position="154"/>
    </location>
</feature>
<evidence type="ECO:0000259" key="2">
    <source>
        <dbReference type="Pfam" id="PF22788"/>
    </source>
</evidence>
<keyword evidence="1" id="KW-0963">Cytoplasm</keyword>
<evidence type="ECO:0000313" key="3">
    <source>
        <dbReference type="EMBL" id="OKP11050.1"/>
    </source>
</evidence>
<accession>A0A1Q5UEZ4</accession>
<dbReference type="PANTHER" id="PTHR10758">
    <property type="entry name" value="26S PROTEASOME NON-ATPASE REGULATORY SUBUNIT 3/COP9 SIGNALOSOME COMPLEX SUBUNIT 3"/>
    <property type="match status" value="1"/>
</dbReference>
<comment type="caution">
    <text evidence="3">The sequence shown here is derived from an EMBL/GenBank/DDBJ whole genome shotgun (WGS) entry which is preliminary data.</text>
</comment>
<reference evidence="3 4" key="1">
    <citation type="submission" date="2016-10" db="EMBL/GenBank/DDBJ databases">
        <title>Genome sequence of the ascomycete fungus Penicillium subrubescens.</title>
        <authorList>
            <person name="De Vries R.P."/>
            <person name="Peng M."/>
            <person name="Dilokpimol A."/>
            <person name="Hilden K."/>
            <person name="Makela M.R."/>
            <person name="Grigoriev I."/>
            <person name="Riley R."/>
            <person name="Granchi Z."/>
        </authorList>
    </citation>
    <scope>NUCLEOTIDE SEQUENCE [LARGE SCALE GENOMIC DNA]</scope>
    <source>
        <strain evidence="3 4">CBS 132785</strain>
    </source>
</reference>
<dbReference type="GO" id="GO:0008180">
    <property type="term" value="C:COP9 signalosome"/>
    <property type="evidence" value="ECO:0007669"/>
    <property type="project" value="TreeGrafter"/>
</dbReference>
<organism evidence="3 4">
    <name type="scientific">Penicillium subrubescens</name>
    <dbReference type="NCBI Taxonomy" id="1316194"/>
    <lineage>
        <taxon>Eukaryota</taxon>
        <taxon>Fungi</taxon>
        <taxon>Dikarya</taxon>
        <taxon>Ascomycota</taxon>
        <taxon>Pezizomycotina</taxon>
        <taxon>Eurotiomycetes</taxon>
        <taxon>Eurotiomycetidae</taxon>
        <taxon>Eurotiales</taxon>
        <taxon>Aspergillaceae</taxon>
        <taxon>Penicillium</taxon>
    </lineage>
</organism>
<dbReference type="InterPro" id="IPR055089">
    <property type="entry name" value="COP9_N"/>
</dbReference>
<dbReference type="Pfam" id="PF22788">
    <property type="entry name" value="COP9_hel_rpt"/>
    <property type="match status" value="1"/>
</dbReference>
<proteinExistence type="predicted"/>
<dbReference type="STRING" id="1316194.A0A1Q5UEZ4"/>
<protein>
    <submittedName>
        <fullName evidence="3">COP9 signalosome complex subunit 3</fullName>
    </submittedName>
</protein>
<gene>
    <name evidence="3" type="ORF">PENSUB_3571</name>
</gene>
<evidence type="ECO:0000256" key="1">
    <source>
        <dbReference type="ARBA" id="ARBA00022490"/>
    </source>
</evidence>
<dbReference type="InterPro" id="IPR050756">
    <property type="entry name" value="CSN3"/>
</dbReference>